<feature type="transmembrane region" description="Helical" evidence="1">
    <location>
        <begin position="173"/>
        <end position="190"/>
    </location>
</feature>
<dbReference type="GO" id="GO:0005886">
    <property type="term" value="C:plasma membrane"/>
    <property type="evidence" value="ECO:0007669"/>
    <property type="project" value="TreeGrafter"/>
</dbReference>
<feature type="transmembrane region" description="Helical" evidence="1">
    <location>
        <begin position="6"/>
        <end position="24"/>
    </location>
</feature>
<gene>
    <name evidence="3" type="ORF">F7310_02165</name>
</gene>
<reference evidence="3 4" key="1">
    <citation type="journal article" date="2016" name="Appl. Environ. Microbiol.">
        <title>Whole genome relationships among Francisella bacteria of diverse origin define new species and provide specific regions for detection.</title>
        <authorList>
            <person name="Challacombe J.F."/>
            <person name="Petersen J.M."/>
            <person name="Gallegos-Graves V."/>
            <person name="Hodge D."/>
            <person name="Pillai S."/>
            <person name="Kuske C.R."/>
        </authorList>
    </citation>
    <scope>NUCLEOTIDE SEQUENCE [LARGE SCALE GENOMIC DNA]</scope>
    <source>
        <strain evidence="4">TX07-7310</strain>
    </source>
</reference>
<organism evidence="3 4">
    <name type="scientific">Francisella uliginis</name>
    <dbReference type="NCBI Taxonomy" id="573570"/>
    <lineage>
        <taxon>Bacteria</taxon>
        <taxon>Pseudomonadati</taxon>
        <taxon>Pseudomonadota</taxon>
        <taxon>Gammaproteobacteria</taxon>
        <taxon>Thiotrichales</taxon>
        <taxon>Francisellaceae</taxon>
        <taxon>Francisella</taxon>
    </lineage>
</organism>
<evidence type="ECO:0000256" key="1">
    <source>
        <dbReference type="SAM" id="Phobius"/>
    </source>
</evidence>
<dbReference type="AlphaFoldDB" id="A0A1L4BQU6"/>
<feature type="transmembrane region" description="Helical" evidence="1">
    <location>
        <begin position="31"/>
        <end position="57"/>
    </location>
</feature>
<accession>A0A1L4BQU6</accession>
<keyword evidence="1" id="KW-0472">Membrane</keyword>
<proteinExistence type="predicted"/>
<dbReference type="InterPro" id="IPR032816">
    <property type="entry name" value="VTT_dom"/>
</dbReference>
<keyword evidence="1" id="KW-0812">Transmembrane</keyword>
<dbReference type="EMBL" id="CP016796">
    <property type="protein sequence ID" value="API86230.1"/>
    <property type="molecule type" value="Genomic_DNA"/>
</dbReference>
<feature type="transmembrane region" description="Helical" evidence="1">
    <location>
        <begin position="97"/>
        <end position="119"/>
    </location>
</feature>
<feature type="transmembrane region" description="Helical" evidence="1">
    <location>
        <begin position="131"/>
        <end position="153"/>
    </location>
</feature>
<dbReference type="RefSeq" id="WP_072711426.1">
    <property type="nucleotide sequence ID" value="NZ_CP016796.1"/>
</dbReference>
<feature type="domain" description="VTT" evidence="2">
    <location>
        <begin position="35"/>
        <end position="146"/>
    </location>
</feature>
<protein>
    <recommendedName>
        <fullName evidence="2">VTT domain-containing protein</fullName>
    </recommendedName>
</protein>
<dbReference type="PANTHER" id="PTHR42709:SF2">
    <property type="entry name" value="INNER MEMBRANE PROTEIN YOHD"/>
    <property type="match status" value="1"/>
</dbReference>
<dbReference type="Proteomes" id="UP000184222">
    <property type="component" value="Chromosome"/>
</dbReference>
<sequence>MSQHEFWSLLIDWGYLAVALAVFIEGEIFLIMVGIATAATLFSYPLVIIAATLGAIAHDNTIFILSKFIGKKLIQRKASWSCKAKKSSEFLEKYETLAILSIRFLYGLRTVTILIVGLSNVSKCKFVSLDALSSLIWSFIYITLGYLFGHAILKFVNHVDISNWISDNKYLSIFILILLSSIIYLSYKILKLRSKRRMK</sequence>
<evidence type="ECO:0000313" key="3">
    <source>
        <dbReference type="EMBL" id="API86230.1"/>
    </source>
</evidence>
<dbReference type="OrthoDB" id="948134at2"/>
<dbReference type="InterPro" id="IPR051311">
    <property type="entry name" value="DedA_domain"/>
</dbReference>
<evidence type="ECO:0000259" key="2">
    <source>
        <dbReference type="Pfam" id="PF09335"/>
    </source>
</evidence>
<dbReference type="PANTHER" id="PTHR42709">
    <property type="entry name" value="ALKALINE PHOSPHATASE LIKE PROTEIN"/>
    <property type="match status" value="1"/>
</dbReference>
<dbReference type="STRING" id="573570.F7310_02165"/>
<dbReference type="Pfam" id="PF09335">
    <property type="entry name" value="VTT_dom"/>
    <property type="match status" value="1"/>
</dbReference>
<keyword evidence="1" id="KW-1133">Transmembrane helix</keyword>
<keyword evidence="4" id="KW-1185">Reference proteome</keyword>
<evidence type="ECO:0000313" key="4">
    <source>
        <dbReference type="Proteomes" id="UP000184222"/>
    </source>
</evidence>
<dbReference type="KEGG" id="frx:F7310_02165"/>
<name>A0A1L4BQU6_9GAMM</name>